<feature type="non-terminal residue" evidence="1">
    <location>
        <position position="1"/>
    </location>
</feature>
<protein>
    <submittedName>
        <fullName evidence="1">Uncharacterized protein</fullName>
    </submittedName>
</protein>
<evidence type="ECO:0000313" key="1">
    <source>
        <dbReference type="EMBL" id="TQD74871.1"/>
    </source>
</evidence>
<gene>
    <name evidence="1" type="ORF">C1H46_039603</name>
</gene>
<proteinExistence type="predicted"/>
<comment type="caution">
    <text evidence="1">The sequence shown here is derived from an EMBL/GenBank/DDBJ whole genome shotgun (WGS) entry which is preliminary data.</text>
</comment>
<organism evidence="1 2">
    <name type="scientific">Malus baccata</name>
    <name type="common">Siberian crab apple</name>
    <name type="synonym">Pyrus baccata</name>
    <dbReference type="NCBI Taxonomy" id="106549"/>
    <lineage>
        <taxon>Eukaryota</taxon>
        <taxon>Viridiplantae</taxon>
        <taxon>Streptophyta</taxon>
        <taxon>Embryophyta</taxon>
        <taxon>Tracheophyta</taxon>
        <taxon>Spermatophyta</taxon>
        <taxon>Magnoliopsida</taxon>
        <taxon>eudicotyledons</taxon>
        <taxon>Gunneridae</taxon>
        <taxon>Pentapetalae</taxon>
        <taxon>rosids</taxon>
        <taxon>fabids</taxon>
        <taxon>Rosales</taxon>
        <taxon>Rosaceae</taxon>
        <taxon>Amygdaloideae</taxon>
        <taxon>Maleae</taxon>
        <taxon>Malus</taxon>
    </lineage>
</organism>
<dbReference type="Proteomes" id="UP000315295">
    <property type="component" value="Unassembled WGS sequence"/>
</dbReference>
<dbReference type="EMBL" id="VIEB01001147">
    <property type="protein sequence ID" value="TQD74871.1"/>
    <property type="molecule type" value="Genomic_DNA"/>
</dbReference>
<name>A0A540KKY5_MALBA</name>
<accession>A0A540KKY5</accession>
<sequence>EIQNEKTVLCNTIDDFDVGFMRSLRSLLPISVNLGFLGVHGLLSRVWERKGASLVRHLKSIISIGRTTWR</sequence>
<keyword evidence="2" id="KW-1185">Reference proteome</keyword>
<dbReference type="AlphaFoldDB" id="A0A540KKY5"/>
<evidence type="ECO:0000313" key="2">
    <source>
        <dbReference type="Proteomes" id="UP000315295"/>
    </source>
</evidence>
<reference evidence="1 2" key="1">
    <citation type="journal article" date="2019" name="G3 (Bethesda)">
        <title>Sequencing of a Wild Apple (Malus baccata) Genome Unravels the Differences Between Cultivated and Wild Apple Species Regarding Disease Resistance and Cold Tolerance.</title>
        <authorList>
            <person name="Chen X."/>
        </authorList>
    </citation>
    <scope>NUCLEOTIDE SEQUENCE [LARGE SCALE GENOMIC DNA]</scope>
    <source>
        <strain evidence="2">cv. Shandingzi</strain>
        <tissue evidence="1">Leaves</tissue>
    </source>
</reference>